<comment type="caution">
    <text evidence="1">The sequence shown here is derived from an EMBL/GenBank/DDBJ whole genome shotgun (WGS) entry which is preliminary data.</text>
</comment>
<organism evidence="1 2">
    <name type="scientific">Pristionchus mayeri</name>
    <dbReference type="NCBI Taxonomy" id="1317129"/>
    <lineage>
        <taxon>Eukaryota</taxon>
        <taxon>Metazoa</taxon>
        <taxon>Ecdysozoa</taxon>
        <taxon>Nematoda</taxon>
        <taxon>Chromadorea</taxon>
        <taxon>Rhabditida</taxon>
        <taxon>Rhabditina</taxon>
        <taxon>Diplogasteromorpha</taxon>
        <taxon>Diplogasteroidea</taxon>
        <taxon>Neodiplogasteridae</taxon>
        <taxon>Pristionchus</taxon>
    </lineage>
</organism>
<accession>A0AAN5I9E4</accession>
<evidence type="ECO:0008006" key="3">
    <source>
        <dbReference type="Google" id="ProtNLM"/>
    </source>
</evidence>
<feature type="non-terminal residue" evidence="1">
    <location>
        <position position="1"/>
    </location>
</feature>
<evidence type="ECO:0000313" key="1">
    <source>
        <dbReference type="EMBL" id="GMR57567.1"/>
    </source>
</evidence>
<gene>
    <name evidence="1" type="ORF">PMAYCL1PPCAC_27762</name>
</gene>
<reference evidence="2" key="1">
    <citation type="submission" date="2022-10" db="EMBL/GenBank/DDBJ databases">
        <title>Genome assembly of Pristionchus species.</title>
        <authorList>
            <person name="Yoshida K."/>
            <person name="Sommer R.J."/>
        </authorList>
    </citation>
    <scope>NUCLEOTIDE SEQUENCE [LARGE SCALE GENOMIC DNA]</scope>
    <source>
        <strain evidence="2">RS5460</strain>
    </source>
</reference>
<dbReference type="Proteomes" id="UP001328107">
    <property type="component" value="Unassembled WGS sequence"/>
</dbReference>
<dbReference type="AlphaFoldDB" id="A0AAN5I9E4"/>
<name>A0AAN5I9E4_9BILA</name>
<proteinExistence type="predicted"/>
<keyword evidence="2" id="KW-1185">Reference proteome</keyword>
<feature type="non-terminal residue" evidence="1">
    <location>
        <position position="112"/>
    </location>
</feature>
<protein>
    <recommendedName>
        <fullName evidence="3">Protein kinase</fullName>
    </recommendedName>
</protein>
<sequence length="112" mass="13005">LQALRELHHLGFMLRDVSLQSFCIGSATVRWARADLHQPGARHPYIDCDGALLRRSRTGTPRPFNPYCASRARLRDQICFPQQDVEAWLWMMMCLHDASWLPLEAEKERADK</sequence>
<evidence type="ECO:0000313" key="2">
    <source>
        <dbReference type="Proteomes" id="UP001328107"/>
    </source>
</evidence>
<dbReference type="EMBL" id="BTRK01000006">
    <property type="protein sequence ID" value="GMR57567.1"/>
    <property type="molecule type" value="Genomic_DNA"/>
</dbReference>